<accession>A0A9W8GTE6</accession>
<dbReference type="AlphaFoldDB" id="A0A9W8GTE6"/>
<dbReference type="OrthoDB" id="2143914at2759"/>
<evidence type="ECO:0000313" key="1">
    <source>
        <dbReference type="EMBL" id="KAJ2752449.1"/>
    </source>
</evidence>
<evidence type="ECO:0000313" key="2">
    <source>
        <dbReference type="Proteomes" id="UP001140011"/>
    </source>
</evidence>
<gene>
    <name evidence="1" type="ORF">GGI19_003829</name>
</gene>
<reference evidence="1" key="1">
    <citation type="submission" date="2022-07" db="EMBL/GenBank/DDBJ databases">
        <title>Phylogenomic reconstructions and comparative analyses of Kickxellomycotina fungi.</title>
        <authorList>
            <person name="Reynolds N.K."/>
            <person name="Stajich J.E."/>
            <person name="Barry K."/>
            <person name="Grigoriev I.V."/>
            <person name="Crous P."/>
            <person name="Smith M.E."/>
        </authorList>
    </citation>
    <scope>NUCLEOTIDE SEQUENCE</scope>
    <source>
        <strain evidence="1">BCRC 34297</strain>
    </source>
</reference>
<protein>
    <submittedName>
        <fullName evidence="1">Uncharacterized protein</fullName>
    </submittedName>
</protein>
<dbReference type="EMBL" id="JANBUH010000281">
    <property type="protein sequence ID" value="KAJ2752449.1"/>
    <property type="molecule type" value="Genomic_DNA"/>
</dbReference>
<proteinExistence type="predicted"/>
<organism evidence="1 2">
    <name type="scientific">Coemansia pectinata</name>
    <dbReference type="NCBI Taxonomy" id="1052879"/>
    <lineage>
        <taxon>Eukaryota</taxon>
        <taxon>Fungi</taxon>
        <taxon>Fungi incertae sedis</taxon>
        <taxon>Zoopagomycota</taxon>
        <taxon>Kickxellomycotina</taxon>
        <taxon>Kickxellomycetes</taxon>
        <taxon>Kickxellales</taxon>
        <taxon>Kickxellaceae</taxon>
        <taxon>Coemansia</taxon>
    </lineage>
</organism>
<keyword evidence="2" id="KW-1185">Reference proteome</keyword>
<name>A0A9W8GTE6_9FUNG</name>
<comment type="caution">
    <text evidence="1">The sequence shown here is derived from an EMBL/GenBank/DDBJ whole genome shotgun (WGS) entry which is preliminary data.</text>
</comment>
<sequence>MIDGSAMNTAAKWEQAGKALGRSVIACKSTVDIQSLVTSKVQRQFESSSIVDWSQVSQATGLGMRECLELSQCDVGKASWHYDPDLFLQDMADRMTGFIERHYPAPTPMNYQAVSNYMWVITEDCIRIHGMLQGKFKWTEADYERAVVLRARGLTCKEVARHFPPTLTGQNVRSALEGYLSPKPALTPISADELSEINRLIDEYAGKYPSIKIVDKIRTQLNLGN</sequence>
<dbReference type="Proteomes" id="UP001140011">
    <property type="component" value="Unassembled WGS sequence"/>
</dbReference>